<dbReference type="InterPro" id="IPR029071">
    <property type="entry name" value="Ubiquitin-like_domsf"/>
</dbReference>
<reference evidence="1 2" key="1">
    <citation type="submission" date="2024-05" db="EMBL/GenBank/DDBJ databases">
        <title>A high-quality chromosomal-level genome assembly of Topmouth culter (Culter alburnus).</title>
        <authorList>
            <person name="Zhao H."/>
        </authorList>
    </citation>
    <scope>NUCLEOTIDE SEQUENCE [LARGE SCALE GENOMIC DNA]</scope>
    <source>
        <strain evidence="1">CATC2023</strain>
        <tissue evidence="1">Muscle</tissue>
    </source>
</reference>
<comment type="caution">
    <text evidence="1">The sequence shown here is derived from an EMBL/GenBank/DDBJ whole genome shotgun (WGS) entry which is preliminary data.</text>
</comment>
<gene>
    <name evidence="1" type="ORF">ABG768_017711</name>
</gene>
<organism evidence="1 2">
    <name type="scientific">Culter alburnus</name>
    <name type="common">Topmouth culter</name>
    <dbReference type="NCBI Taxonomy" id="194366"/>
    <lineage>
        <taxon>Eukaryota</taxon>
        <taxon>Metazoa</taxon>
        <taxon>Chordata</taxon>
        <taxon>Craniata</taxon>
        <taxon>Vertebrata</taxon>
        <taxon>Euteleostomi</taxon>
        <taxon>Actinopterygii</taxon>
        <taxon>Neopterygii</taxon>
        <taxon>Teleostei</taxon>
        <taxon>Ostariophysi</taxon>
        <taxon>Cypriniformes</taxon>
        <taxon>Xenocyprididae</taxon>
        <taxon>Xenocypridinae</taxon>
        <taxon>Culter</taxon>
    </lineage>
</organism>
<dbReference type="AlphaFoldDB" id="A0AAW1YUZ0"/>
<evidence type="ECO:0008006" key="3">
    <source>
        <dbReference type="Google" id="ProtNLM"/>
    </source>
</evidence>
<dbReference type="EMBL" id="JAWDJR010000024">
    <property type="protein sequence ID" value="KAK9951836.1"/>
    <property type="molecule type" value="Genomic_DNA"/>
</dbReference>
<keyword evidence="2" id="KW-1185">Reference proteome</keyword>
<dbReference type="Proteomes" id="UP001479290">
    <property type="component" value="Unassembled WGS sequence"/>
</dbReference>
<accession>A0AAW1YUZ0</accession>
<sequence length="128" mass="15277">MSFQIYFRDEINKRERMKVCVSSSEEELRNTTVEELKRKLIPEDQLDDAELLYKDETLKKNRTLGFYGIKHEDEIIAVRRGSSLCLCKRRYPEDEGDEQSLPLYEEVKEIIPRTRSMDNMLLDMQQPQ</sequence>
<dbReference type="Gene3D" id="3.10.20.90">
    <property type="entry name" value="Phosphatidylinositol 3-kinase Catalytic Subunit, Chain A, domain 1"/>
    <property type="match status" value="1"/>
</dbReference>
<name>A0AAW1YUZ0_CULAL</name>
<evidence type="ECO:0000313" key="2">
    <source>
        <dbReference type="Proteomes" id="UP001479290"/>
    </source>
</evidence>
<proteinExistence type="predicted"/>
<dbReference type="SUPFAM" id="SSF54236">
    <property type="entry name" value="Ubiquitin-like"/>
    <property type="match status" value="1"/>
</dbReference>
<protein>
    <recommendedName>
        <fullName evidence="3">Ubiquitin-like domain-containing protein</fullName>
    </recommendedName>
</protein>
<evidence type="ECO:0000313" key="1">
    <source>
        <dbReference type="EMBL" id="KAK9951836.1"/>
    </source>
</evidence>
<dbReference type="CDD" id="cd17039">
    <property type="entry name" value="Ubl_ubiquitin_like"/>
    <property type="match status" value="1"/>
</dbReference>